<organism evidence="2">
    <name type="scientific">mine drainage metagenome</name>
    <dbReference type="NCBI Taxonomy" id="410659"/>
    <lineage>
        <taxon>unclassified sequences</taxon>
        <taxon>metagenomes</taxon>
        <taxon>ecological metagenomes</taxon>
    </lineage>
</organism>
<protein>
    <submittedName>
        <fullName evidence="2">Uncharacterized protein</fullName>
    </submittedName>
</protein>
<reference evidence="2" key="1">
    <citation type="submission" date="2016-10" db="EMBL/GenBank/DDBJ databases">
        <title>Sequence of Gallionella enrichment culture.</title>
        <authorList>
            <person name="Poehlein A."/>
            <person name="Muehling M."/>
            <person name="Daniel R."/>
        </authorList>
    </citation>
    <scope>NUCLEOTIDE SEQUENCE</scope>
</reference>
<dbReference type="EMBL" id="MLJW01004562">
    <property type="protein sequence ID" value="OIQ69737.1"/>
    <property type="molecule type" value="Genomic_DNA"/>
</dbReference>
<accession>A0A1J5PDM8</accession>
<name>A0A1J5PDM8_9ZZZZ</name>
<gene>
    <name evidence="2" type="ORF">GALL_486610</name>
</gene>
<dbReference type="AlphaFoldDB" id="A0A1J5PDM8"/>
<sequence>MRQEGVLLALVETVHLVDEHNGGASALLRGLRLRHCIADVLHTRKHRRQGQKIGIESVGHQSCQRGLAHSRRSPEQHGMQPPGFERHPQRLAGSEQMLLADDLVEGVRPQALGQRHVQRGNRRRSALFGQGCIIEQAGTVHDPSVLRAGK</sequence>
<comment type="caution">
    <text evidence="2">The sequence shown here is derived from an EMBL/GenBank/DDBJ whole genome shotgun (WGS) entry which is preliminary data.</text>
</comment>
<evidence type="ECO:0000256" key="1">
    <source>
        <dbReference type="SAM" id="MobiDB-lite"/>
    </source>
</evidence>
<evidence type="ECO:0000313" key="2">
    <source>
        <dbReference type="EMBL" id="OIQ69737.1"/>
    </source>
</evidence>
<proteinExistence type="predicted"/>
<feature type="region of interest" description="Disordered" evidence="1">
    <location>
        <begin position="64"/>
        <end position="87"/>
    </location>
</feature>